<feature type="compositionally biased region" description="Basic and acidic residues" evidence="1">
    <location>
        <begin position="15"/>
        <end position="25"/>
    </location>
</feature>
<feature type="region of interest" description="Disordered" evidence="1">
    <location>
        <begin position="1"/>
        <end position="25"/>
    </location>
</feature>
<accession>A0A382ZFI1</accession>
<reference evidence="2" key="1">
    <citation type="submission" date="2018-05" db="EMBL/GenBank/DDBJ databases">
        <authorList>
            <person name="Lanie J.A."/>
            <person name="Ng W.-L."/>
            <person name="Kazmierczak K.M."/>
            <person name="Andrzejewski T.M."/>
            <person name="Davidsen T.M."/>
            <person name="Wayne K.J."/>
            <person name="Tettelin H."/>
            <person name="Glass J.I."/>
            <person name="Rusch D."/>
            <person name="Podicherti R."/>
            <person name="Tsui H.-C.T."/>
            <person name="Winkler M.E."/>
        </authorList>
    </citation>
    <scope>NUCLEOTIDE SEQUENCE</scope>
</reference>
<dbReference type="EMBL" id="UINC01183348">
    <property type="protein sequence ID" value="SVD94070.1"/>
    <property type="molecule type" value="Genomic_DNA"/>
</dbReference>
<evidence type="ECO:0000256" key="1">
    <source>
        <dbReference type="SAM" id="MobiDB-lite"/>
    </source>
</evidence>
<feature type="region of interest" description="Disordered" evidence="1">
    <location>
        <begin position="72"/>
        <end position="173"/>
    </location>
</feature>
<feature type="compositionally biased region" description="Basic and acidic residues" evidence="1">
    <location>
        <begin position="110"/>
        <end position="146"/>
    </location>
</feature>
<gene>
    <name evidence="2" type="ORF">METZ01_LOCUS446924</name>
</gene>
<organism evidence="2">
    <name type="scientific">marine metagenome</name>
    <dbReference type="NCBI Taxonomy" id="408172"/>
    <lineage>
        <taxon>unclassified sequences</taxon>
        <taxon>metagenomes</taxon>
        <taxon>ecological metagenomes</taxon>
    </lineage>
</organism>
<protein>
    <submittedName>
        <fullName evidence="2">Uncharacterized protein</fullName>
    </submittedName>
</protein>
<dbReference type="AlphaFoldDB" id="A0A382ZFI1"/>
<sequence length="173" mass="18533">MVNEDNSNEQVEATEVAKSDDAVQRVETEKSFQETVKSGFDTLTEVVQSIAESQKATQEVLGGLDNRLKALETPSDLPLTPKGTAAGDDVGAKVTVPKDPYPQGTQAGLDDDRNGEGKPASDKGGLKMQKKSEDDTELIEKAEHTFSTETPRPNAALETGDKSIKDSSLILKD</sequence>
<proteinExistence type="predicted"/>
<evidence type="ECO:0000313" key="2">
    <source>
        <dbReference type="EMBL" id="SVD94070.1"/>
    </source>
</evidence>
<feature type="compositionally biased region" description="Polar residues" evidence="1">
    <location>
        <begin position="1"/>
        <end position="11"/>
    </location>
</feature>
<name>A0A382ZFI1_9ZZZZ</name>
<feature type="non-terminal residue" evidence="2">
    <location>
        <position position="173"/>
    </location>
</feature>
<feature type="compositionally biased region" description="Basic and acidic residues" evidence="1">
    <location>
        <begin position="159"/>
        <end position="173"/>
    </location>
</feature>